<name>A0A919AEV0_9ACTN</name>
<proteinExistence type="predicted"/>
<dbReference type="EMBL" id="BNBC01000040">
    <property type="protein sequence ID" value="GHF00632.1"/>
    <property type="molecule type" value="Genomic_DNA"/>
</dbReference>
<evidence type="ECO:0000313" key="2">
    <source>
        <dbReference type="EMBL" id="GHF00632.1"/>
    </source>
</evidence>
<feature type="compositionally biased region" description="Polar residues" evidence="1">
    <location>
        <begin position="50"/>
        <end position="62"/>
    </location>
</feature>
<evidence type="ECO:0000256" key="1">
    <source>
        <dbReference type="SAM" id="MobiDB-lite"/>
    </source>
</evidence>
<organism evidence="2 3">
    <name type="scientific">Streptomyces spiralis</name>
    <dbReference type="NCBI Taxonomy" id="66376"/>
    <lineage>
        <taxon>Bacteria</taxon>
        <taxon>Bacillati</taxon>
        <taxon>Actinomycetota</taxon>
        <taxon>Actinomycetes</taxon>
        <taxon>Kitasatosporales</taxon>
        <taxon>Streptomycetaceae</taxon>
        <taxon>Streptomyces</taxon>
    </lineage>
</organism>
<dbReference type="AlphaFoldDB" id="A0A919AEV0"/>
<sequence length="62" mass="6825">MFLRGGHRVTEEFYDWAARSDPRGRVSLFVRLTPTAVPPAKPCASVGRPGTTSVPNTANRIR</sequence>
<evidence type="ECO:0000313" key="3">
    <source>
        <dbReference type="Proteomes" id="UP000641386"/>
    </source>
</evidence>
<accession>A0A919AEV0</accession>
<reference evidence="2" key="1">
    <citation type="journal article" date="2014" name="Int. J. Syst. Evol. Microbiol.">
        <title>Complete genome sequence of Corynebacterium casei LMG S-19264T (=DSM 44701T), isolated from a smear-ripened cheese.</title>
        <authorList>
            <consortium name="US DOE Joint Genome Institute (JGI-PGF)"/>
            <person name="Walter F."/>
            <person name="Albersmeier A."/>
            <person name="Kalinowski J."/>
            <person name="Ruckert C."/>
        </authorList>
    </citation>
    <scope>NUCLEOTIDE SEQUENCE</scope>
    <source>
        <strain evidence="2">JCM 3302</strain>
    </source>
</reference>
<protein>
    <submittedName>
        <fullName evidence="2">Uncharacterized protein</fullName>
    </submittedName>
</protein>
<keyword evidence="3" id="KW-1185">Reference proteome</keyword>
<comment type="caution">
    <text evidence="2">The sequence shown here is derived from an EMBL/GenBank/DDBJ whole genome shotgun (WGS) entry which is preliminary data.</text>
</comment>
<gene>
    <name evidence="2" type="ORF">GCM10014715_66010</name>
</gene>
<dbReference type="Proteomes" id="UP000641386">
    <property type="component" value="Unassembled WGS sequence"/>
</dbReference>
<reference evidence="2" key="2">
    <citation type="submission" date="2020-09" db="EMBL/GenBank/DDBJ databases">
        <authorList>
            <person name="Sun Q."/>
            <person name="Ohkuma M."/>
        </authorList>
    </citation>
    <scope>NUCLEOTIDE SEQUENCE</scope>
    <source>
        <strain evidence="2">JCM 3302</strain>
    </source>
</reference>
<feature type="region of interest" description="Disordered" evidence="1">
    <location>
        <begin position="39"/>
        <end position="62"/>
    </location>
</feature>